<dbReference type="PROSITE" id="PS50157">
    <property type="entry name" value="ZINC_FINGER_C2H2_2"/>
    <property type="match status" value="2"/>
</dbReference>
<keyword evidence="7" id="KW-1133">Transmembrane helix</keyword>
<feature type="domain" description="C2H2-type" evidence="8">
    <location>
        <begin position="896"/>
        <end position="923"/>
    </location>
</feature>
<reference evidence="9 10" key="1">
    <citation type="journal article" date="2024" name="IMA Fungus">
        <title>IMA Genome - F19 : A genome assembly and annotation guide to empower mycologists, including annotated draft genome sequences of Ceratocystis pirilliformis, Diaporthe australafricana, Fusarium ophioides, Paecilomyces lecythidis, and Sporothrix stenoceras.</title>
        <authorList>
            <person name="Aylward J."/>
            <person name="Wilson A.M."/>
            <person name="Visagie C.M."/>
            <person name="Spraker J."/>
            <person name="Barnes I."/>
            <person name="Buitendag C."/>
            <person name="Ceriani C."/>
            <person name="Del Mar Angel L."/>
            <person name="du Plessis D."/>
            <person name="Fuchs T."/>
            <person name="Gasser K."/>
            <person name="Kramer D."/>
            <person name="Li W."/>
            <person name="Munsamy K."/>
            <person name="Piso A."/>
            <person name="Price J.L."/>
            <person name="Sonnekus B."/>
            <person name="Thomas C."/>
            <person name="van der Nest A."/>
            <person name="van Dijk A."/>
            <person name="van Heerden A."/>
            <person name="van Vuuren N."/>
            <person name="Yilmaz N."/>
            <person name="Duong T.A."/>
            <person name="van der Merwe N.A."/>
            <person name="Wingfield M.J."/>
            <person name="Wingfield B.D."/>
        </authorList>
    </citation>
    <scope>NUCLEOTIDE SEQUENCE [LARGE SCALE GENOMIC DNA]</scope>
    <source>
        <strain evidence="9 10">CMW 12675</strain>
    </source>
</reference>
<feature type="compositionally biased region" description="Polar residues" evidence="6">
    <location>
        <begin position="125"/>
        <end position="144"/>
    </location>
</feature>
<keyword evidence="10" id="KW-1185">Reference proteome</keyword>
<gene>
    <name evidence="9" type="ORF">Cpir12675_000846</name>
</gene>
<evidence type="ECO:0000259" key="8">
    <source>
        <dbReference type="PROSITE" id="PS50157"/>
    </source>
</evidence>
<dbReference type="InterPro" id="IPR013087">
    <property type="entry name" value="Znf_C2H2_type"/>
</dbReference>
<feature type="compositionally biased region" description="Low complexity" evidence="6">
    <location>
        <begin position="575"/>
        <end position="590"/>
    </location>
</feature>
<feature type="region of interest" description="Disordered" evidence="6">
    <location>
        <begin position="677"/>
        <end position="738"/>
    </location>
</feature>
<comment type="caution">
    <text evidence="9">The sequence shown here is derived from an EMBL/GenBank/DDBJ whole genome shotgun (WGS) entry which is preliminary data.</text>
</comment>
<feature type="region of interest" description="Disordered" evidence="6">
    <location>
        <begin position="622"/>
        <end position="657"/>
    </location>
</feature>
<evidence type="ECO:0000256" key="4">
    <source>
        <dbReference type="ARBA" id="ARBA00022833"/>
    </source>
</evidence>
<evidence type="ECO:0000256" key="7">
    <source>
        <dbReference type="SAM" id="Phobius"/>
    </source>
</evidence>
<name>A0ABR3ZKE5_9PEZI</name>
<feature type="transmembrane region" description="Helical" evidence="7">
    <location>
        <begin position="57"/>
        <end position="81"/>
    </location>
</feature>
<feature type="region of interest" description="Disordered" evidence="6">
    <location>
        <begin position="98"/>
        <end position="190"/>
    </location>
</feature>
<feature type="compositionally biased region" description="Basic and acidic residues" evidence="6">
    <location>
        <begin position="222"/>
        <end position="238"/>
    </location>
</feature>
<dbReference type="SUPFAM" id="SSF57667">
    <property type="entry name" value="beta-beta-alpha zinc fingers"/>
    <property type="match status" value="1"/>
</dbReference>
<feature type="region of interest" description="Disordered" evidence="6">
    <location>
        <begin position="220"/>
        <end position="242"/>
    </location>
</feature>
<keyword evidence="4" id="KW-0862">Zinc</keyword>
<protein>
    <recommendedName>
        <fullName evidence="8">C2H2-type domain-containing protein</fullName>
    </recommendedName>
</protein>
<dbReference type="PANTHER" id="PTHR16515:SF58">
    <property type="entry name" value="ZINC FINGER PROTEIN 22"/>
    <property type="match status" value="1"/>
</dbReference>
<keyword evidence="7" id="KW-0812">Transmembrane</keyword>
<dbReference type="Proteomes" id="UP001583280">
    <property type="component" value="Unassembled WGS sequence"/>
</dbReference>
<feature type="compositionally biased region" description="Low complexity" evidence="6">
    <location>
        <begin position="145"/>
        <end position="158"/>
    </location>
</feature>
<keyword evidence="3 5" id="KW-0863">Zinc-finger</keyword>
<dbReference type="InterPro" id="IPR050331">
    <property type="entry name" value="Zinc_finger"/>
</dbReference>
<evidence type="ECO:0000256" key="3">
    <source>
        <dbReference type="ARBA" id="ARBA00022771"/>
    </source>
</evidence>
<feature type="region of interest" description="Disordered" evidence="6">
    <location>
        <begin position="560"/>
        <end position="602"/>
    </location>
</feature>
<evidence type="ECO:0000256" key="2">
    <source>
        <dbReference type="ARBA" id="ARBA00022737"/>
    </source>
</evidence>
<sequence>MAPPSPLPDLVKRKTSDLLQEAMNLHSRTTSTTMDSSAILPSTRCLKTLDRRDLSKGGVAGVSIGSVVGLSIVFFIAYPFVARSVRLGWNRWKAKRKVIRDKHQDSSKSDASQDAENNEPETTRDSSTQQELGASLQQPLSRQVSFSSSLDHSSGDESPASQTRALSDISNPEEPNPDGNIGSEPPEYINFTTGLSSTYYSSDVPNSAFGLSNDAEMQDPDEFQKAQDRASTEPENRKSSTLISTIRKIAQGISGSTSDNSVTNSASRALGDTRVIDRNITESPTNLGTDSAAISGKNSTIGDRGFVLPPDVVYRKHPRMDAANTPAPVPTTALETVNPMEIMGMGTLTENERTWRFTHLGTDPQSNADEEVVQALLDAAYANGVELNLSELASGMGAVDTTGANAGAGAATGEPSCNNSGLSSNLSVKGAQNVDALLDHGMSGSTVAPEHSGSLQPTATKANFSIPSTTAGVTDTGSAAVHQMHLGIVDSVASHSYNSHTPAHRHTPLGYSHSDLVGTEAPLPTAGNFASTFELPRHDVAVSPAITPSSVNAFPSPISMTTAASQDGPYEDSFNTNSTSNINTNTNTNTQSGIHIHTDTSSSTIAQLQPHFNLATAPLSALTTNDHHSSPQQSRLAPQAQQVQLPPQLQEQQQLSASQISQLQQEAINLDSSNTLQQTARHPQLSVPNQSQPWNQQQQRQQQQQQQISGSPGTQNLIPNSNISGFLPSPPQPTENQFMDASYSSLYPQPQASYANPGSYSAFMDMNNSAMMSEDMLYQRRVNIPYDQAPQIMAANVSNMPMDSMNVDIDLVEYLPSQPPQYAAHSYTLSNASAEYGADVSDMSTPYHFNSPSAHSVANTPDTRISVTPSPKVNLMHDITSPYTAICQSSPISTALKCDECGRTFNQAHKLNHHKRYHERPHECVHDGCGKSFGTKTHLERHVNDKHKQTRKYHCTEPGCAYSRASGKGFPRKDNWRRHMLNIHGCSPGASIQADVVDESMMNTGA</sequence>
<organism evidence="9 10">
    <name type="scientific">Ceratocystis pirilliformis</name>
    <dbReference type="NCBI Taxonomy" id="259994"/>
    <lineage>
        <taxon>Eukaryota</taxon>
        <taxon>Fungi</taxon>
        <taxon>Dikarya</taxon>
        <taxon>Ascomycota</taxon>
        <taxon>Pezizomycotina</taxon>
        <taxon>Sordariomycetes</taxon>
        <taxon>Hypocreomycetidae</taxon>
        <taxon>Microascales</taxon>
        <taxon>Ceratocystidaceae</taxon>
        <taxon>Ceratocystis</taxon>
    </lineage>
</organism>
<feature type="compositionally biased region" description="Polar residues" evidence="6">
    <location>
        <begin position="708"/>
        <end position="724"/>
    </location>
</feature>
<dbReference type="SMART" id="SM00355">
    <property type="entry name" value="ZnF_C2H2"/>
    <property type="match status" value="3"/>
</dbReference>
<dbReference type="Pfam" id="PF00096">
    <property type="entry name" value="zf-C2H2"/>
    <property type="match status" value="1"/>
</dbReference>
<keyword evidence="1" id="KW-0479">Metal-binding</keyword>
<evidence type="ECO:0000313" key="10">
    <source>
        <dbReference type="Proteomes" id="UP001583280"/>
    </source>
</evidence>
<evidence type="ECO:0000256" key="1">
    <source>
        <dbReference type="ARBA" id="ARBA00022723"/>
    </source>
</evidence>
<feature type="compositionally biased region" description="Low complexity" evidence="6">
    <location>
        <begin position="636"/>
        <end position="657"/>
    </location>
</feature>
<evidence type="ECO:0000256" key="6">
    <source>
        <dbReference type="SAM" id="MobiDB-lite"/>
    </source>
</evidence>
<dbReference type="EMBL" id="JAWDJO010000011">
    <property type="protein sequence ID" value="KAL1900712.1"/>
    <property type="molecule type" value="Genomic_DNA"/>
</dbReference>
<proteinExistence type="predicted"/>
<dbReference type="PANTHER" id="PTHR16515">
    <property type="entry name" value="PR DOMAIN ZINC FINGER PROTEIN"/>
    <property type="match status" value="1"/>
</dbReference>
<keyword evidence="7" id="KW-0472">Membrane</keyword>
<dbReference type="PROSITE" id="PS00028">
    <property type="entry name" value="ZINC_FINGER_C2H2_1"/>
    <property type="match status" value="2"/>
</dbReference>
<feature type="domain" description="C2H2-type" evidence="8">
    <location>
        <begin position="922"/>
        <end position="952"/>
    </location>
</feature>
<evidence type="ECO:0000313" key="9">
    <source>
        <dbReference type="EMBL" id="KAL1900712.1"/>
    </source>
</evidence>
<feature type="compositionally biased region" description="Low complexity" evidence="6">
    <location>
        <begin position="690"/>
        <end position="707"/>
    </location>
</feature>
<feature type="compositionally biased region" description="Polar residues" evidence="6">
    <location>
        <begin position="159"/>
        <end position="170"/>
    </location>
</feature>
<accession>A0ABR3ZKE5</accession>
<dbReference type="InterPro" id="IPR036236">
    <property type="entry name" value="Znf_C2H2_sf"/>
</dbReference>
<feature type="compositionally biased region" description="Polar residues" evidence="6">
    <location>
        <begin position="677"/>
        <end position="689"/>
    </location>
</feature>
<dbReference type="Gene3D" id="3.30.160.60">
    <property type="entry name" value="Classic Zinc Finger"/>
    <property type="match status" value="2"/>
</dbReference>
<keyword evidence="2" id="KW-0677">Repeat</keyword>
<evidence type="ECO:0000256" key="5">
    <source>
        <dbReference type="PROSITE-ProRule" id="PRU00042"/>
    </source>
</evidence>